<evidence type="ECO:0000313" key="3">
    <source>
        <dbReference type="Proteomes" id="UP000288012"/>
    </source>
</evidence>
<dbReference type="GO" id="GO:0008832">
    <property type="term" value="F:dGTPase activity"/>
    <property type="evidence" value="ECO:0007669"/>
    <property type="project" value="TreeGrafter"/>
</dbReference>
<dbReference type="InterPro" id="IPR050135">
    <property type="entry name" value="dGTPase-like"/>
</dbReference>
<evidence type="ECO:0000313" key="2">
    <source>
        <dbReference type="EMBL" id="RUQ85128.1"/>
    </source>
</evidence>
<dbReference type="SUPFAM" id="SSF109604">
    <property type="entry name" value="HD-domain/PDEase-like"/>
    <property type="match status" value="1"/>
</dbReference>
<dbReference type="PROSITE" id="PS51831">
    <property type="entry name" value="HD"/>
    <property type="match status" value="1"/>
</dbReference>
<dbReference type="GO" id="GO:0006203">
    <property type="term" value="P:dGTP catabolic process"/>
    <property type="evidence" value="ECO:0007669"/>
    <property type="project" value="TreeGrafter"/>
</dbReference>
<reference evidence="2 3" key="1">
    <citation type="submission" date="2018-12" db="EMBL/GenBank/DDBJ databases">
        <title>Legionella sp,whole genome shotgun sequence.</title>
        <authorList>
            <person name="Wu H."/>
        </authorList>
    </citation>
    <scope>NUCLEOTIDE SEQUENCE [LARGE SCALE GENOMIC DNA]</scope>
    <source>
        <strain evidence="3">km714</strain>
    </source>
</reference>
<name>A0A3S0XFY2_9GAMM</name>
<dbReference type="InterPro" id="IPR003607">
    <property type="entry name" value="HD/PDEase_dom"/>
</dbReference>
<dbReference type="Gene3D" id="1.10.3210.10">
    <property type="entry name" value="Hypothetical protein af1432"/>
    <property type="match status" value="1"/>
</dbReference>
<dbReference type="Pfam" id="PF01966">
    <property type="entry name" value="HD"/>
    <property type="match status" value="1"/>
</dbReference>
<dbReference type="PANTHER" id="PTHR11373:SF4">
    <property type="entry name" value="DEOXYNUCLEOSIDE TRIPHOSPHATE TRIPHOSPHOHYDROLASE SAMHD1"/>
    <property type="match status" value="1"/>
</dbReference>
<feature type="domain" description="HD" evidence="1">
    <location>
        <begin position="73"/>
        <end position="188"/>
    </location>
</feature>
<comment type="caution">
    <text evidence="2">The sequence shown here is derived from an EMBL/GenBank/DDBJ whole genome shotgun (WGS) entry which is preliminary data.</text>
</comment>
<dbReference type="InterPro" id="IPR006674">
    <property type="entry name" value="HD_domain"/>
</dbReference>
<accession>A0A3S0XFY2</accession>
<dbReference type="Proteomes" id="UP000288012">
    <property type="component" value="Unassembled WGS sequence"/>
</dbReference>
<sequence length="458" mass="53744">MFRKKISPKCENNKTAPSTCHIITDPIHGAMSFSSEEKILIKYFIDLPIFQRLKRIKQLGCADMIFPGAVHTRFSHSLGACYIAKLICDKLNIPQEDRLIIMIAALLHDIGHGPFSHAFETIYSDFGEAKISHDKQWTPKFIRNISENLGGKNSNLMHLVLQIFSDDNNDYYKPLISSQLDVDRLDYLLRDSHFCGVPYGSVDLQWIISCLELREVNGIKVICITPKGIGAVEHYILSRRLMTKYIYYHGKKNSSEYLIANFLKNLECHLDDSELAKTPLFLFMRKYFEYKNLVLNNKYSETNKNKFIDTSYEYYKEITDDDIWVAMRRLSKEKSIAGILAKKIYYRELPSSYLINPARILDAERIIENYRNSETENEKWQVYFDELKFESYGTKKIPIYVTEDKTITDLYYSSYMLNQISDKPEPTYFLYLDKDYQRKNKLLKELDKHHCLAVPYFE</sequence>
<dbReference type="PANTHER" id="PTHR11373">
    <property type="entry name" value="DEOXYNUCLEOSIDE TRIPHOSPHATE TRIPHOSPHOHYDROLASE"/>
    <property type="match status" value="1"/>
</dbReference>
<proteinExistence type="predicted"/>
<dbReference type="EMBL" id="RZGR01000020">
    <property type="protein sequence ID" value="RUQ85128.1"/>
    <property type="molecule type" value="Genomic_DNA"/>
</dbReference>
<evidence type="ECO:0000259" key="1">
    <source>
        <dbReference type="PROSITE" id="PS51831"/>
    </source>
</evidence>
<dbReference type="RefSeq" id="WP_127111326.1">
    <property type="nucleotide sequence ID" value="NZ_RZGR01000020.1"/>
</dbReference>
<dbReference type="SMART" id="SM00471">
    <property type="entry name" value="HDc"/>
    <property type="match status" value="1"/>
</dbReference>
<dbReference type="CDD" id="cd00077">
    <property type="entry name" value="HDc"/>
    <property type="match status" value="1"/>
</dbReference>
<keyword evidence="3" id="KW-1185">Reference proteome</keyword>
<gene>
    <name evidence="2" type="ORF">EKM59_07380</name>
</gene>
<organism evidence="2 3">
    <name type="scientific">Legionella septentrionalis</name>
    <dbReference type="NCBI Taxonomy" id="2498109"/>
    <lineage>
        <taxon>Bacteria</taxon>
        <taxon>Pseudomonadati</taxon>
        <taxon>Pseudomonadota</taxon>
        <taxon>Gammaproteobacteria</taxon>
        <taxon>Legionellales</taxon>
        <taxon>Legionellaceae</taxon>
        <taxon>Legionella</taxon>
    </lineage>
</organism>
<protein>
    <submittedName>
        <fullName evidence="2">HD domain-containing protein</fullName>
    </submittedName>
</protein>
<dbReference type="AlphaFoldDB" id="A0A3S0XFY2"/>